<feature type="transmembrane region" description="Helical" evidence="1">
    <location>
        <begin position="36"/>
        <end position="63"/>
    </location>
</feature>
<proteinExistence type="predicted"/>
<organism evidence="2 3">
    <name type="scientific">Catenuloplanes nepalensis</name>
    <dbReference type="NCBI Taxonomy" id="587533"/>
    <lineage>
        <taxon>Bacteria</taxon>
        <taxon>Bacillati</taxon>
        <taxon>Actinomycetota</taxon>
        <taxon>Actinomycetes</taxon>
        <taxon>Micromonosporales</taxon>
        <taxon>Micromonosporaceae</taxon>
        <taxon>Catenuloplanes</taxon>
    </lineage>
</organism>
<feature type="transmembrane region" description="Helical" evidence="1">
    <location>
        <begin position="6"/>
        <end position="24"/>
    </location>
</feature>
<evidence type="ECO:0000313" key="2">
    <source>
        <dbReference type="EMBL" id="MDP9794349.1"/>
    </source>
</evidence>
<evidence type="ECO:0000256" key="1">
    <source>
        <dbReference type="SAM" id="Phobius"/>
    </source>
</evidence>
<keyword evidence="1" id="KW-0812">Transmembrane</keyword>
<keyword evidence="3" id="KW-1185">Reference proteome</keyword>
<feature type="transmembrane region" description="Helical" evidence="1">
    <location>
        <begin position="112"/>
        <end position="135"/>
    </location>
</feature>
<dbReference type="RefSeq" id="WP_306829497.1">
    <property type="nucleotide sequence ID" value="NZ_JAUSRA010000001.1"/>
</dbReference>
<comment type="caution">
    <text evidence="2">The sequence shown here is derived from an EMBL/GenBank/DDBJ whole genome shotgun (WGS) entry which is preliminary data.</text>
</comment>
<name>A0ABT9MSC8_9ACTN</name>
<dbReference type="EMBL" id="JAUSRA010000001">
    <property type="protein sequence ID" value="MDP9794349.1"/>
    <property type="molecule type" value="Genomic_DNA"/>
</dbReference>
<dbReference type="Proteomes" id="UP001240984">
    <property type="component" value="Unassembled WGS sequence"/>
</dbReference>
<reference evidence="2 3" key="1">
    <citation type="submission" date="2023-07" db="EMBL/GenBank/DDBJ databases">
        <title>Sequencing the genomes of 1000 actinobacteria strains.</title>
        <authorList>
            <person name="Klenk H.-P."/>
        </authorList>
    </citation>
    <scope>NUCLEOTIDE SEQUENCE [LARGE SCALE GENOMIC DNA]</scope>
    <source>
        <strain evidence="2 3">DSM 44710</strain>
    </source>
</reference>
<gene>
    <name evidence="2" type="ORF">J2S43_002861</name>
</gene>
<protein>
    <submittedName>
        <fullName evidence="2">Uncharacterized protein</fullName>
    </submittedName>
</protein>
<keyword evidence="1" id="KW-0472">Membrane</keyword>
<evidence type="ECO:0000313" key="3">
    <source>
        <dbReference type="Proteomes" id="UP001240984"/>
    </source>
</evidence>
<feature type="transmembrane region" description="Helical" evidence="1">
    <location>
        <begin position="69"/>
        <end position="86"/>
    </location>
</feature>
<accession>A0ABT9MSC8</accession>
<sequence length="138" mass="14437">MIMSLLLDLANILGGFLLAIALLSRLPRVGDDLARFAARLGAFGWIVGIVALVTGGYFLIVHLTSGPRVFHFEVVGIIVGVLLLWDRLTGRRPLARTGTPATDGTPARTEGAVGVGLILAIFGIIAIVVGLQGLVTPD</sequence>
<keyword evidence="1" id="KW-1133">Transmembrane helix</keyword>